<comment type="caution">
    <text evidence="2">The sequence shown here is derived from an EMBL/GenBank/DDBJ whole genome shotgun (WGS) entry which is preliminary data.</text>
</comment>
<dbReference type="Proteomes" id="UP000258309">
    <property type="component" value="Unassembled WGS sequence"/>
</dbReference>
<feature type="non-terminal residue" evidence="2">
    <location>
        <position position="1"/>
    </location>
</feature>
<dbReference type="InterPro" id="IPR036259">
    <property type="entry name" value="MFS_trans_sf"/>
</dbReference>
<evidence type="ECO:0000256" key="1">
    <source>
        <dbReference type="SAM" id="Phobius"/>
    </source>
</evidence>
<proteinExistence type="predicted"/>
<protein>
    <submittedName>
        <fullName evidence="2">Uncharacterized protein</fullName>
    </submittedName>
</protein>
<reference evidence="2 3" key="1">
    <citation type="submission" date="2018-05" db="EMBL/GenBank/DDBJ databases">
        <title>Draft genome sequence of Scytalidium lignicola DSM 105466, a ubiquitous saprotrophic fungus.</title>
        <authorList>
            <person name="Buettner E."/>
            <person name="Gebauer A.M."/>
            <person name="Hofrichter M."/>
            <person name="Liers C."/>
            <person name="Kellner H."/>
        </authorList>
    </citation>
    <scope>NUCLEOTIDE SEQUENCE [LARGE SCALE GENOMIC DNA]</scope>
    <source>
        <strain evidence="2 3">DSM 105466</strain>
    </source>
</reference>
<gene>
    <name evidence="2" type="ORF">B7463_g8309</name>
</gene>
<organism evidence="2 3">
    <name type="scientific">Scytalidium lignicola</name>
    <name type="common">Hyphomycete</name>
    <dbReference type="NCBI Taxonomy" id="5539"/>
    <lineage>
        <taxon>Eukaryota</taxon>
        <taxon>Fungi</taxon>
        <taxon>Dikarya</taxon>
        <taxon>Ascomycota</taxon>
        <taxon>Pezizomycotina</taxon>
        <taxon>Leotiomycetes</taxon>
        <taxon>Leotiomycetes incertae sedis</taxon>
        <taxon>Scytalidium</taxon>
    </lineage>
</organism>
<keyword evidence="1" id="KW-1133">Transmembrane helix</keyword>
<feature type="non-terminal residue" evidence="2">
    <location>
        <position position="146"/>
    </location>
</feature>
<dbReference type="EMBL" id="NCSJ02000179">
    <property type="protein sequence ID" value="RFU28031.1"/>
    <property type="molecule type" value="Genomic_DNA"/>
</dbReference>
<accession>A0A3E2H404</accession>
<dbReference type="AlphaFoldDB" id="A0A3E2H404"/>
<sequence>MGSLGSAIDSIWQRYMATGMENWRWIMRWGAIFCGLILIVFFFFLEESLFYRSVGEREVDITSKAPQEESSTNHNFTSSTKSEMVKTDVIAATQSPPVFTQYRQHQLLISYASKLMPWHNFPVSWNAVGHKIKANITIISYPAVIS</sequence>
<keyword evidence="1" id="KW-0472">Membrane</keyword>
<keyword evidence="3" id="KW-1185">Reference proteome</keyword>
<evidence type="ECO:0000313" key="2">
    <source>
        <dbReference type="EMBL" id="RFU28031.1"/>
    </source>
</evidence>
<dbReference type="SUPFAM" id="SSF103473">
    <property type="entry name" value="MFS general substrate transporter"/>
    <property type="match status" value="1"/>
</dbReference>
<keyword evidence="1" id="KW-0812">Transmembrane</keyword>
<evidence type="ECO:0000313" key="3">
    <source>
        <dbReference type="Proteomes" id="UP000258309"/>
    </source>
</evidence>
<name>A0A3E2H404_SCYLI</name>
<feature type="transmembrane region" description="Helical" evidence="1">
    <location>
        <begin position="25"/>
        <end position="45"/>
    </location>
</feature>